<dbReference type="CDD" id="cd02440">
    <property type="entry name" value="AdoMet_MTases"/>
    <property type="match status" value="1"/>
</dbReference>
<gene>
    <name evidence="2" type="ORF">EC973_002058</name>
</gene>
<proteinExistence type="predicted"/>
<dbReference type="AlphaFoldDB" id="A0A8H7ERH5"/>
<dbReference type="InterPro" id="IPR029063">
    <property type="entry name" value="SAM-dependent_MTases_sf"/>
</dbReference>
<dbReference type="SUPFAM" id="SSF53335">
    <property type="entry name" value="S-adenosyl-L-methionine-dependent methyltransferases"/>
    <property type="match status" value="1"/>
</dbReference>
<accession>A0A8H7ERH5</accession>
<evidence type="ECO:0000259" key="1">
    <source>
        <dbReference type="Pfam" id="PF13649"/>
    </source>
</evidence>
<evidence type="ECO:0000313" key="3">
    <source>
        <dbReference type="Proteomes" id="UP000605846"/>
    </source>
</evidence>
<protein>
    <recommendedName>
        <fullName evidence="1">Methyltransferase domain-containing protein</fullName>
    </recommendedName>
</protein>
<sequence>MHQQHWVLRYAFESNFLAPVHDLLTKGCTVLDSGCGPATWTLEMAEMYPRSDFHGIDVSAVYPEDIKPANTHFYMANVIQLPFPDNHFDYIHQRTLSFGLTQDDWAKAIQELIRVLKPGGWIELTEMPRKLAKHLEEAGLQNVSTKKTEIPLKHGGKLGSLCWDDYRETCHAIKPLLAEIHPEWASIDVYNDYIDQCGFECTKYETRNDWYTSYAQKPLQL</sequence>
<dbReference type="OrthoDB" id="2013972at2759"/>
<dbReference type="Proteomes" id="UP000605846">
    <property type="component" value="Unassembled WGS sequence"/>
</dbReference>
<dbReference type="EMBL" id="JABAYA010000153">
    <property type="protein sequence ID" value="KAF7723414.1"/>
    <property type="molecule type" value="Genomic_DNA"/>
</dbReference>
<reference evidence="2" key="1">
    <citation type="submission" date="2020-01" db="EMBL/GenBank/DDBJ databases">
        <title>Genome Sequencing of Three Apophysomyces-Like Fungal Strains Confirms a Novel Fungal Genus in the Mucoromycota with divergent Burkholderia-like Endosymbiotic Bacteria.</title>
        <authorList>
            <person name="Stajich J.E."/>
            <person name="Macias A.M."/>
            <person name="Carter-House D."/>
            <person name="Lovett B."/>
            <person name="Kasson L.R."/>
            <person name="Berry K."/>
            <person name="Grigoriev I."/>
            <person name="Chang Y."/>
            <person name="Spatafora J."/>
            <person name="Kasson M.T."/>
        </authorList>
    </citation>
    <scope>NUCLEOTIDE SEQUENCE</scope>
    <source>
        <strain evidence="2">NRRL A-21654</strain>
    </source>
</reference>
<evidence type="ECO:0000313" key="2">
    <source>
        <dbReference type="EMBL" id="KAF7723414.1"/>
    </source>
</evidence>
<comment type="caution">
    <text evidence="2">The sequence shown here is derived from an EMBL/GenBank/DDBJ whole genome shotgun (WGS) entry which is preliminary data.</text>
</comment>
<dbReference type="InterPro" id="IPR041698">
    <property type="entry name" value="Methyltransf_25"/>
</dbReference>
<dbReference type="Pfam" id="PF13649">
    <property type="entry name" value="Methyltransf_25"/>
    <property type="match status" value="1"/>
</dbReference>
<dbReference type="Gene3D" id="3.40.50.150">
    <property type="entry name" value="Vaccinia Virus protein VP39"/>
    <property type="match status" value="1"/>
</dbReference>
<feature type="domain" description="Methyltransferase" evidence="1">
    <location>
        <begin position="30"/>
        <end position="120"/>
    </location>
</feature>
<dbReference type="PANTHER" id="PTHR43591">
    <property type="entry name" value="METHYLTRANSFERASE"/>
    <property type="match status" value="1"/>
</dbReference>
<organism evidence="2 3">
    <name type="scientific">Apophysomyces ossiformis</name>
    <dbReference type="NCBI Taxonomy" id="679940"/>
    <lineage>
        <taxon>Eukaryota</taxon>
        <taxon>Fungi</taxon>
        <taxon>Fungi incertae sedis</taxon>
        <taxon>Mucoromycota</taxon>
        <taxon>Mucoromycotina</taxon>
        <taxon>Mucoromycetes</taxon>
        <taxon>Mucorales</taxon>
        <taxon>Mucorineae</taxon>
        <taxon>Mucoraceae</taxon>
        <taxon>Apophysomyces</taxon>
    </lineage>
</organism>
<keyword evidence="3" id="KW-1185">Reference proteome</keyword>
<name>A0A8H7ERH5_9FUNG</name>